<sequence>MKQTVVERGNAFYASVNPACVFLGASFDRGKSVSASSSWFTFLIQHDTNDSPFVTFSACLDPGSVLVNGVEAFLINIDTISISWRYTANGSSALAPSLSRSLGNTLRKLIVHLFLGRIIEGFAIFHDNPFKMWLEGCPEFQVLESVGTLSPIILNLACN</sequence>
<dbReference type="AlphaFoldDB" id="W9KRS0"/>
<dbReference type="Proteomes" id="UP000030766">
    <property type="component" value="Unassembled WGS sequence"/>
</dbReference>
<proteinExistence type="predicted"/>
<reference evidence="1" key="1">
    <citation type="submission" date="2011-06" db="EMBL/GenBank/DDBJ databases">
        <title>The Genome Sequence of Fusarium oxysporum Fo47.</title>
        <authorList>
            <consortium name="The Broad Institute Genome Sequencing Platform"/>
            <person name="Ma L.-J."/>
            <person name="Gale L.R."/>
            <person name="Schwartz D.C."/>
            <person name="Zhou S."/>
            <person name="Corby-Kistler H."/>
            <person name="Young S.K."/>
            <person name="Zeng Q."/>
            <person name="Gargeya S."/>
            <person name="Fitzgerald M."/>
            <person name="Haas B."/>
            <person name="Abouelleil A."/>
            <person name="Alvarado L."/>
            <person name="Arachchi H.M."/>
            <person name="Berlin A."/>
            <person name="Brown A."/>
            <person name="Chapman S.B."/>
            <person name="Chen Z."/>
            <person name="Dunbar C."/>
            <person name="Freedman E."/>
            <person name="Gearin G."/>
            <person name="Gellesch M."/>
            <person name="Goldberg J."/>
            <person name="Griggs A."/>
            <person name="Gujja S."/>
            <person name="Heiman D."/>
            <person name="Howarth C."/>
            <person name="Larson L."/>
            <person name="Lui A."/>
            <person name="MacDonald P.J.P."/>
            <person name="Mehta T."/>
            <person name="Montmayeur A."/>
            <person name="Murphy C."/>
            <person name="Neiman D."/>
            <person name="Pearson M."/>
            <person name="Priest M."/>
            <person name="Roberts A."/>
            <person name="Saif S."/>
            <person name="Shea T."/>
            <person name="Shenoy N."/>
            <person name="Sisk P."/>
            <person name="Stolte C."/>
            <person name="Sykes S."/>
            <person name="Wortman J."/>
            <person name="Nusbaum C."/>
            <person name="Birren B."/>
        </authorList>
    </citation>
    <scope>NUCLEOTIDE SEQUENCE [LARGE SCALE GENOMIC DNA]</scope>
    <source>
        <strain evidence="1">Fo47</strain>
    </source>
</reference>
<protein>
    <submittedName>
        <fullName evidence="1">Uncharacterized protein</fullName>
    </submittedName>
</protein>
<dbReference type="HOGENOM" id="CLU_1660825_0_0_1"/>
<reference evidence="1" key="2">
    <citation type="submission" date="2012-06" db="EMBL/GenBank/DDBJ databases">
        <title>Annotation of the Genome Sequence of Fusarium oxysporum Fo47.</title>
        <authorList>
            <consortium name="The Broad Institute Genomics Platform"/>
            <person name="Ma L.-J."/>
            <person name="Corby-Kistler H."/>
            <person name="Broz K."/>
            <person name="Gale L.R."/>
            <person name="Jonkers W."/>
            <person name="O'Donnell K."/>
            <person name="Ploetz R."/>
            <person name="Steinberg C."/>
            <person name="Schwartz D.C."/>
            <person name="VanEtten H."/>
            <person name="Zhou S."/>
            <person name="Young S.K."/>
            <person name="Zeng Q."/>
            <person name="Gargeya S."/>
            <person name="Fitzgerald M."/>
            <person name="Abouelleil A."/>
            <person name="Alvarado L."/>
            <person name="Chapman S.B."/>
            <person name="Gainer-Dewar J."/>
            <person name="Goldberg J."/>
            <person name="Griggs A."/>
            <person name="Gujja S."/>
            <person name="Hansen M."/>
            <person name="Howarth C."/>
            <person name="Imamovic A."/>
            <person name="Ireland A."/>
            <person name="Larimer J."/>
            <person name="McCowan C."/>
            <person name="Murphy C."/>
            <person name="Pearson M."/>
            <person name="Poon T.W."/>
            <person name="Priest M."/>
            <person name="Roberts A."/>
            <person name="Saif S."/>
            <person name="Shea T."/>
            <person name="Sykes S."/>
            <person name="Wortman J."/>
            <person name="Nusbaum C."/>
            <person name="Birren B."/>
        </authorList>
    </citation>
    <scope>NUCLEOTIDE SEQUENCE</scope>
    <source>
        <strain evidence="1">Fo47</strain>
    </source>
</reference>
<name>W9KRS0_FUSOX</name>
<dbReference type="EMBL" id="JH717898">
    <property type="protein sequence ID" value="EWZ45444.1"/>
    <property type="molecule type" value="Genomic_DNA"/>
</dbReference>
<gene>
    <name evidence="1" type="ORF">FOZG_05758</name>
</gene>
<organism evidence="1">
    <name type="scientific">Fusarium oxysporum Fo47</name>
    <dbReference type="NCBI Taxonomy" id="660027"/>
    <lineage>
        <taxon>Eukaryota</taxon>
        <taxon>Fungi</taxon>
        <taxon>Dikarya</taxon>
        <taxon>Ascomycota</taxon>
        <taxon>Pezizomycotina</taxon>
        <taxon>Sordariomycetes</taxon>
        <taxon>Hypocreomycetidae</taxon>
        <taxon>Hypocreales</taxon>
        <taxon>Nectriaceae</taxon>
        <taxon>Fusarium</taxon>
        <taxon>Fusarium oxysporum species complex</taxon>
    </lineage>
</organism>
<dbReference type="VEuPathDB" id="FungiDB:FOZG_05758"/>
<evidence type="ECO:0000313" key="1">
    <source>
        <dbReference type="EMBL" id="EWZ45444.1"/>
    </source>
</evidence>
<accession>W9KRS0</accession>